<evidence type="ECO:0000313" key="9">
    <source>
        <dbReference type="EMBL" id="KAJ1155234.1"/>
    </source>
</evidence>
<dbReference type="InterPro" id="IPR013783">
    <property type="entry name" value="Ig-like_fold"/>
</dbReference>
<evidence type="ECO:0000259" key="8">
    <source>
        <dbReference type="PROSITE" id="PS50853"/>
    </source>
</evidence>
<feature type="domain" description="Fibronectin type-III" evidence="8">
    <location>
        <begin position="40"/>
        <end position="141"/>
    </location>
</feature>
<accession>A0AAV7RQZ5</accession>
<organism evidence="9 10">
    <name type="scientific">Pleurodeles waltl</name>
    <name type="common">Iberian ribbed newt</name>
    <dbReference type="NCBI Taxonomy" id="8319"/>
    <lineage>
        <taxon>Eukaryota</taxon>
        <taxon>Metazoa</taxon>
        <taxon>Chordata</taxon>
        <taxon>Craniata</taxon>
        <taxon>Vertebrata</taxon>
        <taxon>Euteleostomi</taxon>
        <taxon>Amphibia</taxon>
        <taxon>Batrachia</taxon>
        <taxon>Caudata</taxon>
        <taxon>Salamandroidea</taxon>
        <taxon>Salamandridae</taxon>
        <taxon>Pleurodelinae</taxon>
        <taxon>Pleurodeles</taxon>
    </lineage>
</organism>
<dbReference type="PROSITE" id="PS50853">
    <property type="entry name" value="FN3"/>
    <property type="match status" value="1"/>
</dbReference>
<dbReference type="Proteomes" id="UP001066276">
    <property type="component" value="Chromosome 5"/>
</dbReference>
<dbReference type="FunFam" id="2.60.40.10:FF:000348">
    <property type="entry name" value="Interleukin 20 receptor subunit alpha"/>
    <property type="match status" value="1"/>
</dbReference>
<dbReference type="EMBL" id="JANPWB010000009">
    <property type="protein sequence ID" value="KAJ1155234.1"/>
    <property type="molecule type" value="Genomic_DNA"/>
</dbReference>
<keyword evidence="10" id="KW-1185">Reference proteome</keyword>
<evidence type="ECO:0000256" key="7">
    <source>
        <dbReference type="SAM" id="SignalP"/>
    </source>
</evidence>
<gene>
    <name evidence="9" type="ORF">NDU88_007969</name>
</gene>
<protein>
    <recommendedName>
        <fullName evidence="8">Fibronectin type-III domain-containing protein</fullName>
    </recommendedName>
</protein>
<dbReference type="SUPFAM" id="SSF49265">
    <property type="entry name" value="Fibronectin type III"/>
    <property type="match status" value="2"/>
</dbReference>
<sequence>MQPAHWRWATGTARALCILAALLLLPLQAVSESNHQGCSLPKPRNVHFISRNMAAVVHWFPPVGLGNGALYSVQYKMYGPAEWQYKLECTDINRTWCDLTNETYDYEEQYYARVMATLNGSKCSKWTRTDRFSPITNTKIDPPIVRLSSGDRFISINLSPPEKWKRNSKDKSLYQIFPLVEFKVSILNTKTKSEWNLSGKNSFLNVTKLDPNSTYCVTAESYIPVPSGTSQPSQTVCATTLADYSEGLMVRVLFGYVLPAVLAVLLTSAAIYAVYRYIHIDEQKRPKSLQQLPIEACREKFLTPDINNVISIIVMNDSHPPWKNQDCNITQNGSTVGKNLEEKMPQIQHLGYLLQSQELSSVLHDGQSYNKQQSCPGASSDFEPESQSTLSTEEYGLVLRASDSAPVQEQNDRIQNDTCPAIIAYRSQVNINLQSERTHELNCPQQSTMLSGISPAMTNVDQSINNFLQKQTEAKADEEQCGTIVLDWDRITGRLTIPSLYDLDIESDEEGQMMGLCDQHPRDGLLSKVYVKQASQESTEGEDSCLMQFSGKWNLHVQM</sequence>
<dbReference type="InterPro" id="IPR003961">
    <property type="entry name" value="FN3_dom"/>
</dbReference>
<evidence type="ECO:0000256" key="5">
    <source>
        <dbReference type="SAM" id="MobiDB-lite"/>
    </source>
</evidence>
<feature type="signal peptide" evidence="7">
    <location>
        <begin position="1"/>
        <end position="31"/>
    </location>
</feature>
<dbReference type="GO" id="GO:0005886">
    <property type="term" value="C:plasma membrane"/>
    <property type="evidence" value="ECO:0007669"/>
    <property type="project" value="TreeGrafter"/>
</dbReference>
<dbReference type="Pfam" id="PF01108">
    <property type="entry name" value="Tissue_fac"/>
    <property type="match status" value="1"/>
</dbReference>
<evidence type="ECO:0000256" key="6">
    <source>
        <dbReference type="SAM" id="Phobius"/>
    </source>
</evidence>
<dbReference type="GO" id="GO:0004896">
    <property type="term" value="F:cytokine receptor activity"/>
    <property type="evidence" value="ECO:0007669"/>
    <property type="project" value="TreeGrafter"/>
</dbReference>
<proteinExistence type="inferred from homology"/>
<keyword evidence="6" id="KW-0472">Membrane</keyword>
<evidence type="ECO:0000313" key="10">
    <source>
        <dbReference type="Proteomes" id="UP001066276"/>
    </source>
</evidence>
<comment type="caution">
    <text evidence="9">The sequence shown here is derived from an EMBL/GenBank/DDBJ whole genome shotgun (WGS) entry which is preliminary data.</text>
</comment>
<feature type="chain" id="PRO_5043911054" description="Fibronectin type-III domain-containing protein" evidence="7">
    <location>
        <begin position="32"/>
        <end position="559"/>
    </location>
</feature>
<evidence type="ECO:0000256" key="1">
    <source>
        <dbReference type="ARBA" id="ARBA00005399"/>
    </source>
</evidence>
<dbReference type="InterPro" id="IPR015373">
    <property type="entry name" value="Interferon/interleukin_rcp_dom"/>
</dbReference>
<dbReference type="AlphaFoldDB" id="A0AAV7RQZ5"/>
<feature type="compositionally biased region" description="Polar residues" evidence="5">
    <location>
        <begin position="367"/>
        <end position="377"/>
    </location>
</feature>
<feature type="transmembrane region" description="Helical" evidence="6">
    <location>
        <begin position="253"/>
        <end position="275"/>
    </location>
</feature>
<name>A0AAV7RQZ5_PLEWA</name>
<dbReference type="InterPro" id="IPR050650">
    <property type="entry name" value="Type-II_Cytokine-TF_Rcpt"/>
</dbReference>
<dbReference type="InterPro" id="IPR036116">
    <property type="entry name" value="FN3_sf"/>
</dbReference>
<keyword evidence="2 7" id="KW-0732">Signal</keyword>
<keyword evidence="3" id="KW-1015">Disulfide bond</keyword>
<dbReference type="Gene3D" id="2.60.40.10">
    <property type="entry name" value="Immunoglobulins"/>
    <property type="match status" value="2"/>
</dbReference>
<keyword evidence="4" id="KW-0675">Receptor</keyword>
<keyword evidence="6" id="KW-0812">Transmembrane</keyword>
<evidence type="ECO:0000256" key="2">
    <source>
        <dbReference type="ARBA" id="ARBA00022729"/>
    </source>
</evidence>
<dbReference type="PANTHER" id="PTHR20859:SF86">
    <property type="entry name" value="INTERLEUKIN-20 RECEPTOR SUBUNIT ALPHA"/>
    <property type="match status" value="1"/>
</dbReference>
<reference evidence="9" key="1">
    <citation type="journal article" date="2022" name="bioRxiv">
        <title>Sequencing and chromosome-scale assembly of the giantPleurodeles waltlgenome.</title>
        <authorList>
            <person name="Brown T."/>
            <person name="Elewa A."/>
            <person name="Iarovenko S."/>
            <person name="Subramanian E."/>
            <person name="Araus A.J."/>
            <person name="Petzold A."/>
            <person name="Susuki M."/>
            <person name="Suzuki K.-i.T."/>
            <person name="Hayashi T."/>
            <person name="Toyoda A."/>
            <person name="Oliveira C."/>
            <person name="Osipova E."/>
            <person name="Leigh N.D."/>
            <person name="Simon A."/>
            <person name="Yun M.H."/>
        </authorList>
    </citation>
    <scope>NUCLEOTIDE SEQUENCE</scope>
    <source>
        <strain evidence="9">20211129_DDA</strain>
        <tissue evidence="9">Liver</tissue>
    </source>
</reference>
<feature type="region of interest" description="Disordered" evidence="5">
    <location>
        <begin position="367"/>
        <end position="390"/>
    </location>
</feature>
<keyword evidence="6" id="KW-1133">Transmembrane helix</keyword>
<evidence type="ECO:0000256" key="4">
    <source>
        <dbReference type="ARBA" id="ARBA00023170"/>
    </source>
</evidence>
<dbReference type="Pfam" id="PF09294">
    <property type="entry name" value="Interfer-bind"/>
    <property type="match status" value="1"/>
</dbReference>
<evidence type="ECO:0000256" key="3">
    <source>
        <dbReference type="ARBA" id="ARBA00023157"/>
    </source>
</evidence>
<comment type="similarity">
    <text evidence="1">Belongs to the type II cytokine receptor family.</text>
</comment>
<dbReference type="PANTHER" id="PTHR20859">
    <property type="entry name" value="INTERFERON/INTERLEUKIN RECEPTOR"/>
    <property type="match status" value="1"/>
</dbReference>